<evidence type="ECO:0000259" key="11">
    <source>
        <dbReference type="PROSITE" id="PS50929"/>
    </source>
</evidence>
<evidence type="ECO:0000256" key="6">
    <source>
        <dbReference type="ARBA" id="ARBA00022840"/>
    </source>
</evidence>
<feature type="transmembrane region" description="Helical" evidence="9">
    <location>
        <begin position="160"/>
        <end position="180"/>
    </location>
</feature>
<evidence type="ECO:0000256" key="1">
    <source>
        <dbReference type="ARBA" id="ARBA00004651"/>
    </source>
</evidence>
<protein>
    <submittedName>
        <fullName evidence="12">Xenobiotic-transporting ATPase</fullName>
        <ecNumber evidence="12">3.6.3.44</ecNumber>
    </submittedName>
</protein>
<dbReference type="InterPro" id="IPR003439">
    <property type="entry name" value="ABC_transporter-like_ATP-bd"/>
</dbReference>
<keyword evidence="13" id="KW-1185">Reference proteome</keyword>
<evidence type="ECO:0000256" key="7">
    <source>
        <dbReference type="ARBA" id="ARBA00022989"/>
    </source>
</evidence>
<organism evidence="12 13">
    <name type="scientific">Cellulosilyticum lentocellum (strain ATCC 49066 / DSM 5427 / NCIMB 11756 / RHM5)</name>
    <name type="common">Clostridium lentocellum</name>
    <dbReference type="NCBI Taxonomy" id="642492"/>
    <lineage>
        <taxon>Bacteria</taxon>
        <taxon>Bacillati</taxon>
        <taxon>Bacillota</taxon>
        <taxon>Clostridia</taxon>
        <taxon>Lachnospirales</taxon>
        <taxon>Cellulosilyticaceae</taxon>
        <taxon>Cellulosilyticum</taxon>
    </lineage>
</organism>
<feature type="domain" description="ABC transmembrane type-1" evidence="11">
    <location>
        <begin position="29"/>
        <end position="301"/>
    </location>
</feature>
<feature type="transmembrane region" description="Helical" evidence="9">
    <location>
        <begin position="21"/>
        <end position="42"/>
    </location>
</feature>
<dbReference type="SUPFAM" id="SSF52540">
    <property type="entry name" value="P-loop containing nucleoside triphosphate hydrolases"/>
    <property type="match status" value="1"/>
</dbReference>
<evidence type="ECO:0000256" key="9">
    <source>
        <dbReference type="SAM" id="Phobius"/>
    </source>
</evidence>
<dbReference type="EMBL" id="CP002582">
    <property type="protein sequence ID" value="ADZ85730.1"/>
    <property type="molecule type" value="Genomic_DNA"/>
</dbReference>
<dbReference type="PANTHER" id="PTHR24221:SF654">
    <property type="entry name" value="ATP-BINDING CASSETTE SUB-FAMILY B MEMBER 6"/>
    <property type="match status" value="1"/>
</dbReference>
<dbReference type="Pfam" id="PF00005">
    <property type="entry name" value="ABC_tran"/>
    <property type="match status" value="1"/>
</dbReference>
<dbReference type="GO" id="GO:0016887">
    <property type="term" value="F:ATP hydrolysis activity"/>
    <property type="evidence" value="ECO:0007669"/>
    <property type="project" value="InterPro"/>
</dbReference>
<feature type="transmembrane region" description="Helical" evidence="9">
    <location>
        <begin position="276"/>
        <end position="299"/>
    </location>
</feature>
<dbReference type="AlphaFoldDB" id="F2JL85"/>
<evidence type="ECO:0000256" key="2">
    <source>
        <dbReference type="ARBA" id="ARBA00022448"/>
    </source>
</evidence>
<keyword evidence="5" id="KW-0547">Nucleotide-binding</keyword>
<sequence>MFNPRLIKLVPNSIHFIIHTVLYQWMGLLFNILATFSTAFLIEGLFFDKLTTSSLIIAFGLIILAIVVRFITNIKATRASYYASSEVKNKLRSLIYNKLLELGIHYNEEVSTSKVVQMASEGVEQIDIYFGRYLPQLFYSLLAPITLFIILSFLNIKVAFILLVCVPLIPISIIAVNKFAKKLFHKYWASYTGLGDHFLDNLEGLTTLKVYEADEHYNEVMNTDAEHFRKITMKVLTMQLNSITLMDLIAYGGAAIGIICSLIAFGNGSISLSETIIFLLLTSEFFIPLRLLGSFFHVAMNGMAAAKNIFALIDIESKDEIATTQAFKNGDIQISNVNFSYDEDRQILKDISMSIKQSSFVSIVGESGCGKSTIVSLLMGFNKCFEGHISIDGVPLGSIDSKSFMENVCIVKHQNYLFKGSIRHNLLMGNKNATDEALLEALKQVNLYDFVMSEGGLDFMLTEGASNLSGGQAQRLALARALLHDASIYIFDEATSNIDVESEGIIYNIIKTLATTKTVILISHRLANVVESDTIFVLDKGKLVEQGTHEELLAHGKTYSNLYMSQQNLENIFEGGHQNA</sequence>
<accession>F2JL85</accession>
<keyword evidence="6" id="KW-0067">ATP-binding</keyword>
<proteinExistence type="predicted"/>
<dbReference type="GO" id="GO:0005886">
    <property type="term" value="C:plasma membrane"/>
    <property type="evidence" value="ECO:0007669"/>
    <property type="project" value="UniProtKB-SubCell"/>
</dbReference>
<gene>
    <name evidence="12" type="ordered locus">Clole_4052</name>
</gene>
<dbReference type="RefSeq" id="WP_013659002.1">
    <property type="nucleotide sequence ID" value="NC_015275.1"/>
</dbReference>
<dbReference type="InterPro" id="IPR011527">
    <property type="entry name" value="ABC1_TM_dom"/>
</dbReference>
<dbReference type="GO" id="GO:0034040">
    <property type="term" value="F:ATPase-coupled lipid transmembrane transporter activity"/>
    <property type="evidence" value="ECO:0007669"/>
    <property type="project" value="TreeGrafter"/>
</dbReference>
<dbReference type="GO" id="GO:0005524">
    <property type="term" value="F:ATP binding"/>
    <property type="evidence" value="ECO:0007669"/>
    <property type="project" value="UniProtKB-KW"/>
</dbReference>
<feature type="transmembrane region" description="Helical" evidence="9">
    <location>
        <begin position="54"/>
        <end position="72"/>
    </location>
</feature>
<dbReference type="InterPro" id="IPR039421">
    <property type="entry name" value="Type_1_exporter"/>
</dbReference>
<evidence type="ECO:0000259" key="10">
    <source>
        <dbReference type="PROSITE" id="PS50893"/>
    </source>
</evidence>
<dbReference type="Proteomes" id="UP000008467">
    <property type="component" value="Chromosome"/>
</dbReference>
<dbReference type="Gene3D" id="1.20.1560.10">
    <property type="entry name" value="ABC transporter type 1, transmembrane domain"/>
    <property type="match status" value="1"/>
</dbReference>
<keyword evidence="3" id="KW-1003">Cell membrane</keyword>
<dbReference type="SUPFAM" id="SSF90123">
    <property type="entry name" value="ABC transporter transmembrane region"/>
    <property type="match status" value="1"/>
</dbReference>
<dbReference type="Gene3D" id="3.40.50.300">
    <property type="entry name" value="P-loop containing nucleotide triphosphate hydrolases"/>
    <property type="match status" value="1"/>
</dbReference>
<feature type="transmembrane region" description="Helical" evidence="9">
    <location>
        <begin position="137"/>
        <end position="154"/>
    </location>
</feature>
<dbReference type="GO" id="GO:0140359">
    <property type="term" value="F:ABC-type transporter activity"/>
    <property type="evidence" value="ECO:0007669"/>
    <property type="project" value="InterPro"/>
</dbReference>
<comment type="subcellular location">
    <subcellularLocation>
        <location evidence="1">Cell membrane</location>
        <topology evidence="1">Multi-pass membrane protein</topology>
    </subcellularLocation>
</comment>
<dbReference type="PROSITE" id="PS50929">
    <property type="entry name" value="ABC_TM1F"/>
    <property type="match status" value="1"/>
</dbReference>
<dbReference type="PROSITE" id="PS50893">
    <property type="entry name" value="ABC_TRANSPORTER_2"/>
    <property type="match status" value="1"/>
</dbReference>
<dbReference type="CDD" id="cd18781">
    <property type="entry name" value="ABC_6TM_AarD_CydDC_like"/>
    <property type="match status" value="1"/>
</dbReference>
<dbReference type="eggNOG" id="COG4988">
    <property type="taxonomic scope" value="Bacteria"/>
</dbReference>
<feature type="domain" description="ABC transporter" evidence="10">
    <location>
        <begin position="332"/>
        <end position="565"/>
    </location>
</feature>
<evidence type="ECO:0000256" key="8">
    <source>
        <dbReference type="ARBA" id="ARBA00023136"/>
    </source>
</evidence>
<name>F2JL85_CELLD</name>
<evidence type="ECO:0000256" key="4">
    <source>
        <dbReference type="ARBA" id="ARBA00022692"/>
    </source>
</evidence>
<evidence type="ECO:0000313" key="13">
    <source>
        <dbReference type="Proteomes" id="UP000008467"/>
    </source>
</evidence>
<dbReference type="KEGG" id="cle:Clole_4052"/>
<dbReference type="PANTHER" id="PTHR24221">
    <property type="entry name" value="ATP-BINDING CASSETTE SUB-FAMILY B"/>
    <property type="match status" value="1"/>
</dbReference>
<dbReference type="HOGENOM" id="CLU_000604_84_9_9"/>
<dbReference type="EC" id="3.6.3.44" evidence="12"/>
<evidence type="ECO:0000313" key="12">
    <source>
        <dbReference type="EMBL" id="ADZ85730.1"/>
    </source>
</evidence>
<evidence type="ECO:0000256" key="5">
    <source>
        <dbReference type="ARBA" id="ARBA00022741"/>
    </source>
</evidence>
<dbReference type="PROSITE" id="PS00211">
    <property type="entry name" value="ABC_TRANSPORTER_1"/>
    <property type="match status" value="1"/>
</dbReference>
<evidence type="ECO:0000256" key="3">
    <source>
        <dbReference type="ARBA" id="ARBA00022475"/>
    </source>
</evidence>
<keyword evidence="4 9" id="KW-0812">Transmembrane</keyword>
<reference evidence="12 13" key="1">
    <citation type="journal article" date="2011" name="J. Bacteriol.">
        <title>Complete genome sequence of the cellulose-degrading bacterium Cellulosilyticum lentocellum.</title>
        <authorList>
            <consortium name="US DOE Joint Genome Institute"/>
            <person name="Miller D.A."/>
            <person name="Suen G."/>
            <person name="Bruce D."/>
            <person name="Copeland A."/>
            <person name="Cheng J.F."/>
            <person name="Detter C."/>
            <person name="Goodwin L.A."/>
            <person name="Han C.S."/>
            <person name="Hauser L.J."/>
            <person name="Land M.L."/>
            <person name="Lapidus A."/>
            <person name="Lucas S."/>
            <person name="Meincke L."/>
            <person name="Pitluck S."/>
            <person name="Tapia R."/>
            <person name="Teshima H."/>
            <person name="Woyke T."/>
            <person name="Fox B.G."/>
            <person name="Angert E.R."/>
            <person name="Currie C.R."/>
        </authorList>
    </citation>
    <scope>NUCLEOTIDE SEQUENCE [LARGE SCALE GENOMIC DNA]</scope>
    <source>
        <strain evidence="13">ATCC 49066 / DSM 5427 / NCIMB 11756 / RHM5</strain>
    </source>
</reference>
<dbReference type="InterPro" id="IPR036640">
    <property type="entry name" value="ABC1_TM_sf"/>
</dbReference>
<dbReference type="InterPro" id="IPR017871">
    <property type="entry name" value="ABC_transporter-like_CS"/>
</dbReference>
<keyword evidence="12" id="KW-0378">Hydrolase</keyword>
<keyword evidence="7 9" id="KW-1133">Transmembrane helix</keyword>
<keyword evidence="8 9" id="KW-0472">Membrane</keyword>
<dbReference type="Pfam" id="PF00664">
    <property type="entry name" value="ABC_membrane"/>
    <property type="match status" value="1"/>
</dbReference>
<dbReference type="SMART" id="SM00382">
    <property type="entry name" value="AAA"/>
    <property type="match status" value="1"/>
</dbReference>
<keyword evidence="2" id="KW-0813">Transport</keyword>
<dbReference type="FunFam" id="3.40.50.300:FF:000854">
    <property type="entry name" value="Multidrug ABC transporter ATP-binding protein"/>
    <property type="match status" value="1"/>
</dbReference>
<dbReference type="InterPro" id="IPR027417">
    <property type="entry name" value="P-loop_NTPase"/>
</dbReference>
<dbReference type="InterPro" id="IPR003593">
    <property type="entry name" value="AAA+_ATPase"/>
</dbReference>
<dbReference type="STRING" id="642492.Clole_4052"/>
<feature type="transmembrane region" description="Helical" evidence="9">
    <location>
        <begin position="248"/>
        <end position="270"/>
    </location>
</feature>